<dbReference type="EMBL" id="CACRTF010000016">
    <property type="protein sequence ID" value="VYT42058.1"/>
    <property type="molecule type" value="Genomic_DNA"/>
</dbReference>
<sequence length="141" mass="15945">MQFKATGEVKINIAVLAYSNKLLWDCRNFLYAFMDKTNCNLGITLTKNVDVIFRGMKFMPGGFDLVVVADVFCEEKYDEFVNTITKAPNHTRVFFFGEEHKNVKSMGSMITVSSKEQLEKQLSKEITGLLFGASDITYKGS</sequence>
<dbReference type="RefSeq" id="WP_156703700.1">
    <property type="nucleotide sequence ID" value="NZ_CACRTF010000016.1"/>
</dbReference>
<gene>
    <name evidence="1" type="ORF">CBLFYP116_03653</name>
</gene>
<reference evidence="1" key="1">
    <citation type="submission" date="2019-11" db="EMBL/GenBank/DDBJ databases">
        <authorList>
            <person name="Feng L."/>
        </authorList>
    </citation>
    <scope>NUCLEOTIDE SEQUENCE</scope>
    <source>
        <strain evidence="1">CbolteaeLFYP116</strain>
    </source>
</reference>
<accession>A0A6N2WIL0</accession>
<dbReference type="AlphaFoldDB" id="A0A6N2WIL0"/>
<name>A0A6N2WIL0_9FIRM</name>
<proteinExistence type="predicted"/>
<organism evidence="1">
    <name type="scientific">Enterocloster bolteae</name>
    <dbReference type="NCBI Taxonomy" id="208479"/>
    <lineage>
        <taxon>Bacteria</taxon>
        <taxon>Bacillati</taxon>
        <taxon>Bacillota</taxon>
        <taxon>Clostridia</taxon>
        <taxon>Lachnospirales</taxon>
        <taxon>Lachnospiraceae</taxon>
        <taxon>Enterocloster</taxon>
    </lineage>
</organism>
<protein>
    <submittedName>
        <fullName evidence="1">Uncharacterized protein</fullName>
    </submittedName>
</protein>
<evidence type="ECO:0000313" key="1">
    <source>
        <dbReference type="EMBL" id="VYT42058.1"/>
    </source>
</evidence>